<feature type="transmembrane region" description="Helical" evidence="1">
    <location>
        <begin position="94"/>
        <end position="114"/>
    </location>
</feature>
<keyword evidence="3" id="KW-1185">Reference proteome</keyword>
<keyword evidence="1" id="KW-1133">Transmembrane helix</keyword>
<evidence type="ECO:0000256" key="1">
    <source>
        <dbReference type="SAM" id="Phobius"/>
    </source>
</evidence>
<dbReference type="AlphaFoldDB" id="A0A1M7ZZG1"/>
<dbReference type="EMBL" id="FRYK01000006">
    <property type="protein sequence ID" value="SHO74200.1"/>
    <property type="molecule type" value="Genomic_DNA"/>
</dbReference>
<dbReference type="RefSeq" id="WP_073585100.1">
    <property type="nucleotide sequence ID" value="NZ_CBCSEA010000010.1"/>
</dbReference>
<dbReference type="OrthoDB" id="1376835at2"/>
<gene>
    <name evidence="2" type="ORF">SAMN05443547_2585</name>
</gene>
<reference evidence="3" key="1">
    <citation type="submission" date="2016-12" db="EMBL/GenBank/DDBJ databases">
        <authorList>
            <person name="Varghese N."/>
            <person name="Submissions S."/>
        </authorList>
    </citation>
    <scope>NUCLEOTIDE SEQUENCE [LARGE SCALE GENOMIC DNA]</scope>
    <source>
        <strain evidence="3">DSM 18830</strain>
    </source>
</reference>
<keyword evidence="1" id="KW-0812">Transmembrane</keyword>
<keyword evidence="1" id="KW-0472">Membrane</keyword>
<proteinExistence type="predicted"/>
<organism evidence="2 3">
    <name type="scientific">Flavobacterium cucumis</name>
    <dbReference type="NCBI Taxonomy" id="416016"/>
    <lineage>
        <taxon>Bacteria</taxon>
        <taxon>Pseudomonadati</taxon>
        <taxon>Bacteroidota</taxon>
        <taxon>Flavobacteriia</taxon>
        <taxon>Flavobacteriales</taxon>
        <taxon>Flavobacteriaceae</taxon>
        <taxon>Flavobacterium</taxon>
    </lineage>
</organism>
<accession>A0A1M7ZZG1</accession>
<protein>
    <submittedName>
        <fullName evidence="2">Uncharacterized protein</fullName>
    </submittedName>
</protein>
<dbReference type="Proteomes" id="UP000184611">
    <property type="component" value="Unassembled WGS sequence"/>
</dbReference>
<evidence type="ECO:0000313" key="2">
    <source>
        <dbReference type="EMBL" id="SHO74200.1"/>
    </source>
</evidence>
<evidence type="ECO:0000313" key="3">
    <source>
        <dbReference type="Proteomes" id="UP000184611"/>
    </source>
</evidence>
<dbReference type="STRING" id="416016.SAMN05443547_2585"/>
<name>A0A1M7ZZG1_9FLAO</name>
<sequence length="115" mass="13675">MANSIDVKFQDHFKLNVLFKDYILFENLLLENNIDYYHNSNENSDISDGTRFFLLDKDRIIIDQLLIDNEIIASTETIMISDYRVERMVQRFHVLVYLLVVGLLILIIFIIDFLK</sequence>